<organism evidence="2">
    <name type="scientific">Lichtheimia ramosa</name>
    <dbReference type="NCBI Taxonomy" id="688394"/>
    <lineage>
        <taxon>Eukaryota</taxon>
        <taxon>Fungi</taxon>
        <taxon>Fungi incertae sedis</taxon>
        <taxon>Mucoromycota</taxon>
        <taxon>Mucoromycotina</taxon>
        <taxon>Mucoromycetes</taxon>
        <taxon>Mucorales</taxon>
        <taxon>Lichtheimiaceae</taxon>
        <taxon>Lichtheimia</taxon>
    </lineage>
</organism>
<dbReference type="SUPFAM" id="SSF81383">
    <property type="entry name" value="F-box domain"/>
    <property type="match status" value="1"/>
</dbReference>
<dbReference type="InterPro" id="IPR032675">
    <property type="entry name" value="LRR_dom_sf"/>
</dbReference>
<dbReference type="AlphaFoldDB" id="A0A077WHG3"/>
<dbReference type="EMBL" id="LK023323">
    <property type="protein sequence ID" value="CDS07206.1"/>
    <property type="molecule type" value="Genomic_DNA"/>
</dbReference>
<dbReference type="Gene3D" id="1.25.40.10">
    <property type="entry name" value="Tetratricopeptide repeat domain"/>
    <property type="match status" value="1"/>
</dbReference>
<name>A0A077WHG3_9FUNG</name>
<evidence type="ECO:0000313" key="2">
    <source>
        <dbReference type="EMBL" id="CDS07206.1"/>
    </source>
</evidence>
<dbReference type="SUPFAM" id="SSF48452">
    <property type="entry name" value="TPR-like"/>
    <property type="match status" value="1"/>
</dbReference>
<accession>A0A077WHG3</accession>
<dbReference type="InterPro" id="IPR001810">
    <property type="entry name" value="F-box_dom"/>
</dbReference>
<dbReference type="PANTHER" id="PTHR13318:SF95">
    <property type="entry name" value="F-BOX PROTEIN YLR352W"/>
    <property type="match status" value="1"/>
</dbReference>
<sequence length="768" mass="88568">MTESNTRHDLKAQQLNLDFLQQNLTAAESAFDKACYTQALVHYESAMRDIDTVLPFKILMQCTRAHRAVGELERAIHDVLKAIEHHPVDPQGYLLAADLYLEQDMLRDALLTCDKGCAKANVDMPGYQDVQCMQSKVLQYLLKRNRSISERLSAEIIDQILSLLPIKSQVQLAMTCKYWNTYVFNFWPRIWNTVQLTCLGDYKEHLLCTIPGRQVRHLIIDAGIPWKARERIIANQWDQLESLVYAEGDMAHWHWFEQLVMMNRMTLKRVELHESETVQYSKGWMYFVLSVCPNLETFHCVGYDDSTSGSVLMPTSSISLVDQQLLETLSHRLVRISATSPSIARCLPEILPYCPSLKEISFNDHAIALNESDINKERLLCQILTAIDQHCPMIKKVEINPHTTSSFFHDNNWHPTKTSSGLQSLSFRTSYGRYRGSGTDQVLAAFIEQHHTTLEKISMVHDTGSELSNTTFSVIPMQYVQRLSELDLPKVRDLCIIQPDLHKKKIIVRDQLSELFHMVSQIVQRCHSLEYLQLTDCLDARALQTITLDHLRHLRVLRLKIQLWDLGTLDWNQVEEEDCVKAIDTLCQIFNNHTMTLLSIVELDIGRWVDDRVLGAIGRNDKQNHHILTRLRIGKHNKITSEGLLEFAKDMQRSRLTHLSIHLCYKDAISDILPFSTLEYLINVDIISTDSKYMSPRPTVALFFAHSPNTTYLKMSYTYRGAREHKRHLVYTCKMKDSHGYILGEQSGQLIRVALDGRILCKWKYVEG</sequence>
<feature type="domain" description="F-box" evidence="1">
    <location>
        <begin position="151"/>
        <end position="185"/>
    </location>
</feature>
<dbReference type="SUPFAM" id="SSF52047">
    <property type="entry name" value="RNI-like"/>
    <property type="match status" value="1"/>
</dbReference>
<dbReference type="Gene3D" id="1.20.1280.50">
    <property type="match status" value="1"/>
</dbReference>
<dbReference type="GO" id="GO:0031146">
    <property type="term" value="P:SCF-dependent proteasomal ubiquitin-dependent protein catabolic process"/>
    <property type="evidence" value="ECO:0007669"/>
    <property type="project" value="TreeGrafter"/>
</dbReference>
<dbReference type="Pfam" id="PF00646">
    <property type="entry name" value="F-box"/>
    <property type="match status" value="1"/>
</dbReference>
<dbReference type="PANTHER" id="PTHR13318">
    <property type="entry name" value="PARTNER OF PAIRED, ISOFORM B-RELATED"/>
    <property type="match status" value="1"/>
</dbReference>
<protein>
    <recommendedName>
        <fullName evidence="1">F-box domain-containing protein</fullName>
    </recommendedName>
</protein>
<evidence type="ECO:0000259" key="1">
    <source>
        <dbReference type="Pfam" id="PF00646"/>
    </source>
</evidence>
<dbReference type="InterPro" id="IPR011990">
    <property type="entry name" value="TPR-like_helical_dom_sf"/>
</dbReference>
<reference evidence="2" key="1">
    <citation type="journal article" date="2014" name="Genome Announc.">
        <title>De novo whole-genome sequence and genome annotation of Lichtheimia ramosa.</title>
        <authorList>
            <person name="Linde J."/>
            <person name="Schwartze V."/>
            <person name="Binder U."/>
            <person name="Lass-Florl C."/>
            <person name="Voigt K."/>
            <person name="Horn F."/>
        </authorList>
    </citation>
    <scope>NUCLEOTIDE SEQUENCE</scope>
    <source>
        <strain evidence="2">JMRC FSU:6197</strain>
    </source>
</reference>
<dbReference type="Gene3D" id="3.80.10.10">
    <property type="entry name" value="Ribonuclease Inhibitor"/>
    <property type="match status" value="1"/>
</dbReference>
<dbReference type="GO" id="GO:0019005">
    <property type="term" value="C:SCF ubiquitin ligase complex"/>
    <property type="evidence" value="ECO:0007669"/>
    <property type="project" value="TreeGrafter"/>
</dbReference>
<dbReference type="CDD" id="cd09917">
    <property type="entry name" value="F-box_SF"/>
    <property type="match status" value="1"/>
</dbReference>
<dbReference type="InterPro" id="IPR036047">
    <property type="entry name" value="F-box-like_dom_sf"/>
</dbReference>
<proteinExistence type="predicted"/>
<gene>
    <name evidence="2" type="ORF">LRAMOSA09729</name>
</gene>
<dbReference type="OrthoDB" id="199930at2759"/>